<dbReference type="EMBL" id="MDYQ01000021">
    <property type="protein sequence ID" value="PRP87243.1"/>
    <property type="molecule type" value="Genomic_DNA"/>
</dbReference>
<name>A0A2P6NTE8_9EUKA</name>
<protein>
    <submittedName>
        <fullName evidence="1">Uncharacterized protein</fullName>
    </submittedName>
</protein>
<organism evidence="1 2">
    <name type="scientific">Planoprotostelium fungivorum</name>
    <dbReference type="NCBI Taxonomy" id="1890364"/>
    <lineage>
        <taxon>Eukaryota</taxon>
        <taxon>Amoebozoa</taxon>
        <taxon>Evosea</taxon>
        <taxon>Variosea</taxon>
        <taxon>Cavosteliida</taxon>
        <taxon>Cavosteliaceae</taxon>
        <taxon>Planoprotostelium</taxon>
    </lineage>
</organism>
<accession>A0A2P6NTE8</accession>
<evidence type="ECO:0000313" key="1">
    <source>
        <dbReference type="EMBL" id="PRP87243.1"/>
    </source>
</evidence>
<keyword evidence="2" id="KW-1185">Reference proteome</keyword>
<comment type="caution">
    <text evidence="1">The sequence shown here is derived from an EMBL/GenBank/DDBJ whole genome shotgun (WGS) entry which is preliminary data.</text>
</comment>
<sequence length="70" mass="8118">MRIPETFFQFPTPGTEVALAEDDKNRQFNVCHLSEEPTVTRISGYTTRNKITRHVKESSAQAVIEIRRIR</sequence>
<proteinExistence type="predicted"/>
<evidence type="ECO:0000313" key="2">
    <source>
        <dbReference type="Proteomes" id="UP000241769"/>
    </source>
</evidence>
<dbReference type="InParanoid" id="A0A2P6NTE8"/>
<gene>
    <name evidence="1" type="ORF">PROFUN_01505</name>
</gene>
<reference evidence="1 2" key="1">
    <citation type="journal article" date="2018" name="Genome Biol. Evol.">
        <title>Multiple Roots of Fruiting Body Formation in Amoebozoa.</title>
        <authorList>
            <person name="Hillmann F."/>
            <person name="Forbes G."/>
            <person name="Novohradska S."/>
            <person name="Ferling I."/>
            <person name="Riege K."/>
            <person name="Groth M."/>
            <person name="Westermann M."/>
            <person name="Marz M."/>
            <person name="Spaller T."/>
            <person name="Winckler T."/>
            <person name="Schaap P."/>
            <person name="Glockner G."/>
        </authorList>
    </citation>
    <scope>NUCLEOTIDE SEQUENCE [LARGE SCALE GENOMIC DNA]</scope>
    <source>
        <strain evidence="1 2">Jena</strain>
    </source>
</reference>
<dbReference type="Proteomes" id="UP000241769">
    <property type="component" value="Unassembled WGS sequence"/>
</dbReference>
<dbReference type="AlphaFoldDB" id="A0A2P6NTE8"/>